<dbReference type="STRING" id="43041.A0A182KGS3"/>
<dbReference type="VEuPathDB" id="VectorBase:ACHR009961"/>
<feature type="transmembrane region" description="Helical" evidence="5">
    <location>
        <begin position="247"/>
        <end position="264"/>
    </location>
</feature>
<feature type="transmembrane region" description="Helical" evidence="5">
    <location>
        <begin position="144"/>
        <end position="167"/>
    </location>
</feature>
<dbReference type="SUPFAM" id="SSF90123">
    <property type="entry name" value="ABC transporter transmembrane region"/>
    <property type="match status" value="1"/>
</dbReference>
<dbReference type="PANTHER" id="PTHR43394">
    <property type="entry name" value="ATP-DEPENDENT PERMEASE MDL1, MITOCHONDRIAL"/>
    <property type="match status" value="1"/>
</dbReference>
<protein>
    <recommendedName>
        <fullName evidence="6">ABC transmembrane type-1 domain-containing protein</fullName>
    </recommendedName>
</protein>
<dbReference type="CDD" id="cd18577">
    <property type="entry name" value="ABC_6TM_Pgp_ABCB1_D1_like"/>
    <property type="match status" value="1"/>
</dbReference>
<feature type="domain" description="ABC transmembrane type-1" evidence="6">
    <location>
        <begin position="74"/>
        <end position="295"/>
    </location>
</feature>
<reference evidence="8" key="1">
    <citation type="submission" date="2013-03" db="EMBL/GenBank/DDBJ databases">
        <title>The Genome Sequence of Anopheles christyi ACHKN1017.</title>
        <authorList>
            <consortium name="The Broad Institute Genomics Platform"/>
            <person name="Neafsey D.E."/>
            <person name="Besansky N."/>
            <person name="Walker B."/>
            <person name="Young S.K."/>
            <person name="Zeng Q."/>
            <person name="Gargeya S."/>
            <person name="Fitzgerald M."/>
            <person name="Haas B."/>
            <person name="Abouelleil A."/>
            <person name="Allen A.W."/>
            <person name="Alvarado L."/>
            <person name="Arachchi H.M."/>
            <person name="Berlin A.M."/>
            <person name="Chapman S.B."/>
            <person name="Gainer-Dewar J."/>
            <person name="Goldberg J."/>
            <person name="Griggs A."/>
            <person name="Gujja S."/>
            <person name="Hansen M."/>
            <person name="Howarth C."/>
            <person name="Imamovic A."/>
            <person name="Ireland A."/>
            <person name="Larimer J."/>
            <person name="McCowan C."/>
            <person name="Murphy C."/>
            <person name="Pearson M."/>
            <person name="Poon T.W."/>
            <person name="Priest M."/>
            <person name="Roberts A."/>
            <person name="Saif S."/>
            <person name="Shea T."/>
            <person name="Sisk P."/>
            <person name="Sykes S."/>
            <person name="Wortman J."/>
            <person name="Nusbaum C."/>
            <person name="Birren B."/>
        </authorList>
    </citation>
    <scope>NUCLEOTIDE SEQUENCE [LARGE SCALE GENOMIC DNA]</scope>
    <source>
        <strain evidence="8">ACHKN1017</strain>
    </source>
</reference>
<name>A0A182KGS3_9DIPT</name>
<feature type="transmembrane region" description="Helical" evidence="5">
    <location>
        <begin position="70"/>
        <end position="94"/>
    </location>
</feature>
<evidence type="ECO:0000313" key="7">
    <source>
        <dbReference type="EnsemblMetazoa" id="ACHR009961-PA"/>
    </source>
</evidence>
<dbReference type="EnsemblMetazoa" id="ACHR009961-RA">
    <property type="protein sequence ID" value="ACHR009961-PA"/>
    <property type="gene ID" value="ACHR009961"/>
</dbReference>
<dbReference type="PROSITE" id="PS50929">
    <property type="entry name" value="ABC_TM1F"/>
    <property type="match status" value="1"/>
</dbReference>
<keyword evidence="4 5" id="KW-0472">Membrane</keyword>
<sequence length="295" mass="32122">MTAKEYPQGNGTFPTMNLKNGTGADNMSVASHKSTKDILDVKFSKAPTKEPTTKAVSYCKLFRFATWGEVCATLMGVLLASMASLGLPYGVILYGEFTTLLVDRTIGIGKSTDTAILSIFGGGRVLVNATEQENAAAIMEDAKAFGLGVVAVTILQFIFATFSVDIINRSAQKQISRIRQLFLKAVLRQDMTWYDLNSDDSFAVRITDDLDKLKEGIGEKLSIFTYLVMSFVISVIFSFFYGWKLTLVILSCAPIIILATAFVAKMQSTLTEKELKSYSSAGAVAEEVLGSIRTV</sequence>
<keyword evidence="2 5" id="KW-0812">Transmembrane</keyword>
<keyword evidence="8" id="KW-1185">Reference proteome</keyword>
<dbReference type="InterPro" id="IPR036640">
    <property type="entry name" value="ABC1_TM_sf"/>
</dbReference>
<evidence type="ECO:0000259" key="6">
    <source>
        <dbReference type="PROSITE" id="PS50929"/>
    </source>
</evidence>
<organism evidence="7 8">
    <name type="scientific">Anopheles christyi</name>
    <dbReference type="NCBI Taxonomy" id="43041"/>
    <lineage>
        <taxon>Eukaryota</taxon>
        <taxon>Metazoa</taxon>
        <taxon>Ecdysozoa</taxon>
        <taxon>Arthropoda</taxon>
        <taxon>Hexapoda</taxon>
        <taxon>Insecta</taxon>
        <taxon>Pterygota</taxon>
        <taxon>Neoptera</taxon>
        <taxon>Endopterygota</taxon>
        <taxon>Diptera</taxon>
        <taxon>Nematocera</taxon>
        <taxon>Culicoidea</taxon>
        <taxon>Culicidae</taxon>
        <taxon>Anophelinae</taxon>
        <taxon>Anopheles</taxon>
    </lineage>
</organism>
<dbReference type="InterPro" id="IPR039421">
    <property type="entry name" value="Type_1_exporter"/>
</dbReference>
<evidence type="ECO:0000313" key="8">
    <source>
        <dbReference type="Proteomes" id="UP000075881"/>
    </source>
</evidence>
<evidence type="ECO:0000256" key="5">
    <source>
        <dbReference type="SAM" id="Phobius"/>
    </source>
</evidence>
<accession>A0A182KGS3</accession>
<dbReference type="GO" id="GO:0005743">
    <property type="term" value="C:mitochondrial inner membrane"/>
    <property type="evidence" value="ECO:0007669"/>
    <property type="project" value="TreeGrafter"/>
</dbReference>
<evidence type="ECO:0000256" key="1">
    <source>
        <dbReference type="ARBA" id="ARBA00004141"/>
    </source>
</evidence>
<dbReference type="GO" id="GO:0015421">
    <property type="term" value="F:ABC-type oligopeptide transporter activity"/>
    <property type="evidence" value="ECO:0007669"/>
    <property type="project" value="TreeGrafter"/>
</dbReference>
<evidence type="ECO:0000256" key="2">
    <source>
        <dbReference type="ARBA" id="ARBA00022692"/>
    </source>
</evidence>
<comment type="subcellular location">
    <subcellularLocation>
        <location evidence="1">Membrane</location>
        <topology evidence="1">Multi-pass membrane protein</topology>
    </subcellularLocation>
</comment>
<dbReference type="AlphaFoldDB" id="A0A182KGS3"/>
<proteinExistence type="predicted"/>
<dbReference type="PANTHER" id="PTHR43394:SF27">
    <property type="entry name" value="ATP-DEPENDENT TRANSLOCASE ABCB1-LIKE"/>
    <property type="match status" value="1"/>
</dbReference>
<dbReference type="Proteomes" id="UP000075881">
    <property type="component" value="Unassembled WGS sequence"/>
</dbReference>
<dbReference type="Pfam" id="PF00664">
    <property type="entry name" value="ABC_membrane"/>
    <property type="match status" value="1"/>
</dbReference>
<evidence type="ECO:0000256" key="3">
    <source>
        <dbReference type="ARBA" id="ARBA00022989"/>
    </source>
</evidence>
<reference evidence="7" key="2">
    <citation type="submission" date="2020-05" db="UniProtKB">
        <authorList>
            <consortium name="EnsemblMetazoa"/>
        </authorList>
    </citation>
    <scope>IDENTIFICATION</scope>
    <source>
        <strain evidence="7">ACHKN1017</strain>
    </source>
</reference>
<feature type="transmembrane region" description="Helical" evidence="5">
    <location>
        <begin position="221"/>
        <end position="241"/>
    </location>
</feature>
<dbReference type="GO" id="GO:0005524">
    <property type="term" value="F:ATP binding"/>
    <property type="evidence" value="ECO:0007669"/>
    <property type="project" value="InterPro"/>
</dbReference>
<keyword evidence="3 5" id="KW-1133">Transmembrane helix</keyword>
<dbReference type="GO" id="GO:0090374">
    <property type="term" value="P:oligopeptide export from mitochondrion"/>
    <property type="evidence" value="ECO:0007669"/>
    <property type="project" value="TreeGrafter"/>
</dbReference>
<evidence type="ECO:0000256" key="4">
    <source>
        <dbReference type="ARBA" id="ARBA00023136"/>
    </source>
</evidence>
<dbReference type="InterPro" id="IPR011527">
    <property type="entry name" value="ABC1_TM_dom"/>
</dbReference>
<dbReference type="Gene3D" id="1.20.1560.10">
    <property type="entry name" value="ABC transporter type 1, transmembrane domain"/>
    <property type="match status" value="1"/>
</dbReference>